<evidence type="ECO:0000256" key="5">
    <source>
        <dbReference type="ARBA" id="ARBA00017575"/>
    </source>
</evidence>
<dbReference type="InterPro" id="IPR000829">
    <property type="entry name" value="DAGK"/>
</dbReference>
<feature type="transmembrane region" description="Helical" evidence="21">
    <location>
        <begin position="66"/>
        <end position="84"/>
    </location>
</feature>
<evidence type="ECO:0000256" key="6">
    <source>
        <dbReference type="ARBA" id="ARBA00022475"/>
    </source>
</evidence>
<evidence type="ECO:0000256" key="8">
    <source>
        <dbReference type="ARBA" id="ARBA00022519"/>
    </source>
</evidence>
<evidence type="ECO:0000256" key="14">
    <source>
        <dbReference type="ARBA" id="ARBA00022840"/>
    </source>
</evidence>
<comment type="catalytic activity">
    <reaction evidence="21">
        <text>a 1,2-diacyl-sn-glycerol + ATP = a 1,2-diacyl-sn-glycero-3-phosphate + ADP + H(+)</text>
        <dbReference type="Rhea" id="RHEA:10272"/>
        <dbReference type="ChEBI" id="CHEBI:15378"/>
        <dbReference type="ChEBI" id="CHEBI:17815"/>
        <dbReference type="ChEBI" id="CHEBI:30616"/>
        <dbReference type="ChEBI" id="CHEBI:58608"/>
        <dbReference type="ChEBI" id="CHEBI:456216"/>
        <dbReference type="EC" id="2.7.1.107"/>
    </reaction>
</comment>
<dbReference type="Gene3D" id="1.10.287.3610">
    <property type="match status" value="1"/>
</dbReference>
<evidence type="ECO:0000313" key="24">
    <source>
        <dbReference type="Proteomes" id="UP000643610"/>
    </source>
</evidence>
<evidence type="ECO:0000256" key="7">
    <source>
        <dbReference type="ARBA" id="ARBA00022516"/>
    </source>
</evidence>
<evidence type="ECO:0000256" key="3">
    <source>
        <dbReference type="ARBA" id="ARBA00005967"/>
    </source>
</evidence>
<reference evidence="23 24" key="1">
    <citation type="submission" date="2020-08" db="EMBL/GenBank/DDBJ databases">
        <title>Novel species isolated from subtropical streams in China.</title>
        <authorList>
            <person name="Lu H."/>
        </authorList>
    </citation>
    <scope>NUCLEOTIDE SEQUENCE [LARGE SCALE GENOMIC DNA]</scope>
    <source>
        <strain evidence="23 24">KCTC 52442</strain>
    </source>
</reference>
<protein>
    <recommendedName>
        <fullName evidence="5 21">Diacylglycerol kinase</fullName>
        <ecNumber evidence="4 21">2.7.1.107</ecNumber>
    </recommendedName>
</protein>
<evidence type="ECO:0000256" key="2">
    <source>
        <dbReference type="ARBA" id="ARBA00004429"/>
    </source>
</evidence>
<dbReference type="PANTHER" id="PTHR34299:SF1">
    <property type="entry name" value="DIACYLGLYCEROL KINASE"/>
    <property type="match status" value="1"/>
</dbReference>
<dbReference type="PANTHER" id="PTHR34299">
    <property type="entry name" value="DIACYLGLYCEROL KINASE"/>
    <property type="match status" value="1"/>
</dbReference>
<comment type="caution">
    <text evidence="23">The sequence shown here is derived from an EMBL/GenBank/DDBJ whole genome shotgun (WGS) entry which is preliminary data.</text>
</comment>
<keyword evidence="13 21" id="KW-0418">Kinase</keyword>
<comment type="similarity">
    <text evidence="3 21">Belongs to the bacterial diacylglycerol kinase family.</text>
</comment>
<dbReference type="EC" id="2.7.1.107" evidence="4 21"/>
<comment type="function">
    <text evidence="21">Catalyzes the ATP-dependent phosphorylation of sn-l,2-diacylglycerol (DAG) to phosphatidic acid. Involved in the recycling of diacylglycerol produced as a by-product during membrane-derived oligosaccharide (MDO) biosynthesis.</text>
</comment>
<evidence type="ECO:0000256" key="19">
    <source>
        <dbReference type="ARBA" id="ARBA00023209"/>
    </source>
</evidence>
<keyword evidence="11" id="KW-0479">Metal-binding</keyword>
<keyword evidence="14 21" id="KW-0067">ATP-binding</keyword>
<keyword evidence="6" id="KW-1003">Cell membrane</keyword>
<dbReference type="InterPro" id="IPR033718">
    <property type="entry name" value="DAGK_prok"/>
</dbReference>
<evidence type="ECO:0000256" key="17">
    <source>
        <dbReference type="ARBA" id="ARBA00023098"/>
    </source>
</evidence>
<keyword evidence="20 21" id="KW-1208">Phospholipid metabolism</keyword>
<dbReference type="InterPro" id="IPR036945">
    <property type="entry name" value="DAGK_sf"/>
</dbReference>
<feature type="transmembrane region" description="Helical" evidence="21">
    <location>
        <begin position="90"/>
        <end position="110"/>
    </location>
</feature>
<evidence type="ECO:0000256" key="18">
    <source>
        <dbReference type="ARBA" id="ARBA00023136"/>
    </source>
</evidence>
<dbReference type="EMBL" id="JACOFU010000002">
    <property type="protein sequence ID" value="MBC3831069.1"/>
    <property type="molecule type" value="Genomic_DNA"/>
</dbReference>
<evidence type="ECO:0000256" key="1">
    <source>
        <dbReference type="ARBA" id="ARBA00001946"/>
    </source>
</evidence>
<keyword evidence="9 21" id="KW-0808">Transferase</keyword>
<evidence type="ECO:0000256" key="12">
    <source>
        <dbReference type="ARBA" id="ARBA00022741"/>
    </source>
</evidence>
<dbReference type="Pfam" id="PF01219">
    <property type="entry name" value="DAGK_prokar"/>
    <property type="match status" value="1"/>
</dbReference>
<keyword evidence="8 21" id="KW-0997">Cell inner membrane</keyword>
<gene>
    <name evidence="23" type="ORF">H8K33_06085</name>
</gene>
<evidence type="ECO:0000256" key="9">
    <source>
        <dbReference type="ARBA" id="ARBA00022679"/>
    </source>
</evidence>
<sequence>MSTSQQQPEHLDANKQSEKLKDAPVHQEISAFKSKSGMKRIFSAFFYSLDGLQAAWRQEHAFRQELVLVIIGSAIALILPVSAFEKLMMIAVLVLMLIVELLNSAIEAVVDRVSLERHALSKNAKDFGSAAVLLTFLLAVATWSVILFDRFYY</sequence>
<proteinExistence type="inferred from homology"/>
<dbReference type="Proteomes" id="UP000643610">
    <property type="component" value="Unassembled WGS sequence"/>
</dbReference>
<evidence type="ECO:0000256" key="11">
    <source>
        <dbReference type="ARBA" id="ARBA00022723"/>
    </source>
</evidence>
<evidence type="ECO:0000256" key="10">
    <source>
        <dbReference type="ARBA" id="ARBA00022692"/>
    </source>
</evidence>
<feature type="compositionally biased region" description="Basic and acidic residues" evidence="22">
    <location>
        <begin position="9"/>
        <end position="22"/>
    </location>
</feature>
<comment type="subcellular location">
    <subcellularLocation>
        <location evidence="2 21">Cell inner membrane</location>
        <topology evidence="2 21">Multi-pass membrane protein</topology>
    </subcellularLocation>
</comment>
<evidence type="ECO:0000256" key="16">
    <source>
        <dbReference type="ARBA" id="ARBA00022989"/>
    </source>
</evidence>
<evidence type="ECO:0000313" key="23">
    <source>
        <dbReference type="EMBL" id="MBC3831069.1"/>
    </source>
</evidence>
<keyword evidence="7" id="KW-0444">Lipid biosynthesis</keyword>
<keyword evidence="19" id="KW-0594">Phospholipid biosynthesis</keyword>
<keyword evidence="10 21" id="KW-0812">Transmembrane</keyword>
<dbReference type="GO" id="GO:0016301">
    <property type="term" value="F:kinase activity"/>
    <property type="evidence" value="ECO:0007669"/>
    <property type="project" value="UniProtKB-KW"/>
</dbReference>
<dbReference type="PROSITE" id="PS01069">
    <property type="entry name" value="DAGK_PROKAR"/>
    <property type="match status" value="1"/>
</dbReference>
<feature type="region of interest" description="Disordered" evidence="22">
    <location>
        <begin position="1"/>
        <end position="22"/>
    </location>
</feature>
<evidence type="ECO:0000256" key="22">
    <source>
        <dbReference type="SAM" id="MobiDB-lite"/>
    </source>
</evidence>
<accession>A0ABR6XPY7</accession>
<keyword evidence="15" id="KW-0460">Magnesium</keyword>
<keyword evidence="12 21" id="KW-0547">Nucleotide-binding</keyword>
<organism evidence="23 24">
    <name type="scientific">Undibacterium amnicola</name>
    <dbReference type="NCBI Taxonomy" id="1834038"/>
    <lineage>
        <taxon>Bacteria</taxon>
        <taxon>Pseudomonadati</taxon>
        <taxon>Pseudomonadota</taxon>
        <taxon>Betaproteobacteria</taxon>
        <taxon>Burkholderiales</taxon>
        <taxon>Oxalobacteraceae</taxon>
        <taxon>Undibacterium</taxon>
    </lineage>
</organism>
<evidence type="ECO:0000256" key="13">
    <source>
        <dbReference type="ARBA" id="ARBA00022777"/>
    </source>
</evidence>
<evidence type="ECO:0000256" key="20">
    <source>
        <dbReference type="ARBA" id="ARBA00023264"/>
    </source>
</evidence>
<name>A0ABR6XPY7_9BURK</name>
<comment type="cofactor">
    <cofactor evidence="1">
        <name>Mg(2+)</name>
        <dbReference type="ChEBI" id="CHEBI:18420"/>
    </cofactor>
</comment>
<evidence type="ECO:0000256" key="4">
    <source>
        <dbReference type="ARBA" id="ARBA00012133"/>
    </source>
</evidence>
<evidence type="ECO:0000256" key="21">
    <source>
        <dbReference type="RuleBase" id="RU363065"/>
    </source>
</evidence>
<keyword evidence="16 21" id="KW-1133">Transmembrane helix</keyword>
<feature type="transmembrane region" description="Helical" evidence="21">
    <location>
        <begin position="130"/>
        <end position="148"/>
    </location>
</feature>
<keyword evidence="18 21" id="KW-0472">Membrane</keyword>
<dbReference type="CDD" id="cd14264">
    <property type="entry name" value="DAGK_IM"/>
    <property type="match status" value="1"/>
</dbReference>
<keyword evidence="17 21" id="KW-0443">Lipid metabolism</keyword>
<keyword evidence="24" id="KW-1185">Reference proteome</keyword>
<evidence type="ECO:0000256" key="15">
    <source>
        <dbReference type="ARBA" id="ARBA00022842"/>
    </source>
</evidence>